<dbReference type="SUPFAM" id="SSF52047">
    <property type="entry name" value="RNI-like"/>
    <property type="match status" value="1"/>
</dbReference>
<dbReference type="AlphaFoldDB" id="A0A1U7LPI8"/>
<dbReference type="EMBL" id="LXFE01000759">
    <property type="protein sequence ID" value="OLL24503.1"/>
    <property type="molecule type" value="Genomic_DNA"/>
</dbReference>
<gene>
    <name evidence="2" type="ORF">NEOLI_004386</name>
</gene>
<protein>
    <submittedName>
        <fullName evidence="2">Uncharacterized protein</fullName>
    </submittedName>
</protein>
<comment type="caution">
    <text evidence="2">The sequence shown here is derived from an EMBL/GenBank/DDBJ whole genome shotgun (WGS) entry which is preliminary data.</text>
</comment>
<evidence type="ECO:0000313" key="3">
    <source>
        <dbReference type="Proteomes" id="UP000186594"/>
    </source>
</evidence>
<dbReference type="InterPro" id="IPR032675">
    <property type="entry name" value="LRR_dom_sf"/>
</dbReference>
<reference evidence="2 3" key="1">
    <citation type="submission" date="2016-04" db="EMBL/GenBank/DDBJ databases">
        <title>Evolutionary innovation and constraint leading to complex multicellularity in the Ascomycota.</title>
        <authorList>
            <person name="Cisse O."/>
            <person name="Nguyen A."/>
            <person name="Hewitt D.A."/>
            <person name="Jedd G."/>
            <person name="Stajich J.E."/>
        </authorList>
    </citation>
    <scope>NUCLEOTIDE SEQUENCE [LARGE SCALE GENOMIC DNA]</scope>
    <source>
        <strain evidence="2 3">DAH-3</strain>
    </source>
</reference>
<sequence>MDIQLPFDSPKYLSRRSPSSGLSMSVSPRSPSWKEWFRKVRGLQRHEDQCTERKVFNRNESRKRCTVAGVKDCALRRVVMMCHGGWAETYLACCRLRESPVRPALQTLTPPNLIIPPMNDLDLIPLADTISQFPVTRATAAFLSDEGLRILLCSLSGKIKKIRLGGLKITEKGWRILAAFISMNEQLQSLEIRETLIVEGVVACLVEAINKSSLDRLSLRKCGPMTARVFQETNVPFIGIGGDQGILEILPHKTKIRGISISEIPMNNLDWLLPLCPMLVELELRKCSITSDLLNPILDKLENIERVGLAANDIFPGVRIDKLCNCEILDISETPIASLDGLVGEKMQVLRLYNTSISNDQILEAVQSSKLIRVEKNNLDPSVAEICLKHMAFPSLFRFSHIV</sequence>
<dbReference type="Proteomes" id="UP000186594">
    <property type="component" value="Unassembled WGS sequence"/>
</dbReference>
<keyword evidence="3" id="KW-1185">Reference proteome</keyword>
<evidence type="ECO:0000256" key="1">
    <source>
        <dbReference type="SAM" id="MobiDB-lite"/>
    </source>
</evidence>
<accession>A0A1U7LPI8</accession>
<feature type="region of interest" description="Disordered" evidence="1">
    <location>
        <begin position="1"/>
        <end position="29"/>
    </location>
</feature>
<dbReference type="Gene3D" id="3.80.10.10">
    <property type="entry name" value="Ribonuclease Inhibitor"/>
    <property type="match status" value="1"/>
</dbReference>
<evidence type="ECO:0000313" key="2">
    <source>
        <dbReference type="EMBL" id="OLL24503.1"/>
    </source>
</evidence>
<organism evidence="2 3">
    <name type="scientific">Neolecta irregularis (strain DAH-3)</name>
    <dbReference type="NCBI Taxonomy" id="1198029"/>
    <lineage>
        <taxon>Eukaryota</taxon>
        <taxon>Fungi</taxon>
        <taxon>Dikarya</taxon>
        <taxon>Ascomycota</taxon>
        <taxon>Taphrinomycotina</taxon>
        <taxon>Neolectales</taxon>
        <taxon>Neolectaceae</taxon>
        <taxon>Neolecta</taxon>
    </lineage>
</organism>
<feature type="compositionally biased region" description="Low complexity" evidence="1">
    <location>
        <begin position="15"/>
        <end position="29"/>
    </location>
</feature>
<name>A0A1U7LPI8_NEOID</name>
<proteinExistence type="predicted"/>